<dbReference type="SUPFAM" id="SSF53474">
    <property type="entry name" value="alpha/beta-Hydrolases"/>
    <property type="match status" value="1"/>
</dbReference>
<protein>
    <submittedName>
        <fullName evidence="3">Alpha/beta hydrolase</fullName>
    </submittedName>
</protein>
<dbReference type="GO" id="GO:0016787">
    <property type="term" value="F:hydrolase activity"/>
    <property type="evidence" value="ECO:0007669"/>
    <property type="project" value="UniProtKB-KW"/>
</dbReference>
<dbReference type="InterPro" id="IPR029058">
    <property type="entry name" value="AB_hydrolase_fold"/>
</dbReference>
<accession>A0ABW6WIM0</accession>
<dbReference type="Proteomes" id="UP001602245">
    <property type="component" value="Unassembled WGS sequence"/>
</dbReference>
<evidence type="ECO:0000259" key="2">
    <source>
        <dbReference type="Pfam" id="PF06259"/>
    </source>
</evidence>
<dbReference type="InterPro" id="IPR010427">
    <property type="entry name" value="DUF1023"/>
</dbReference>
<evidence type="ECO:0000313" key="4">
    <source>
        <dbReference type="Proteomes" id="UP001602245"/>
    </source>
</evidence>
<gene>
    <name evidence="3" type="ORF">ACFY35_22625</name>
</gene>
<comment type="caution">
    <text evidence="3">The sequence shown here is derived from an EMBL/GenBank/DDBJ whole genome shotgun (WGS) entry which is preliminary data.</text>
</comment>
<dbReference type="EMBL" id="JBIAZU010000004">
    <property type="protein sequence ID" value="MFF5292245.1"/>
    <property type="molecule type" value="Genomic_DNA"/>
</dbReference>
<dbReference type="Pfam" id="PF06259">
    <property type="entry name" value="Abhydrolase_8"/>
    <property type="match status" value="1"/>
</dbReference>
<keyword evidence="1" id="KW-0732">Signal</keyword>
<feature type="domain" description="DUF1023" evidence="2">
    <location>
        <begin position="67"/>
        <end position="241"/>
    </location>
</feature>
<dbReference type="RefSeq" id="WP_020510127.1">
    <property type="nucleotide sequence ID" value="NZ_JBIAZU010000004.1"/>
</dbReference>
<evidence type="ECO:0000256" key="1">
    <source>
        <dbReference type="SAM" id="SignalP"/>
    </source>
</evidence>
<organism evidence="3 4">
    <name type="scientific">Paractinoplanes globisporus</name>
    <dbReference type="NCBI Taxonomy" id="113565"/>
    <lineage>
        <taxon>Bacteria</taxon>
        <taxon>Bacillati</taxon>
        <taxon>Actinomycetota</taxon>
        <taxon>Actinomycetes</taxon>
        <taxon>Micromonosporales</taxon>
        <taxon>Micromonosporaceae</taxon>
        <taxon>Paractinoplanes</taxon>
    </lineage>
</organism>
<keyword evidence="3" id="KW-0378">Hydrolase</keyword>
<evidence type="ECO:0000313" key="3">
    <source>
        <dbReference type="EMBL" id="MFF5292245.1"/>
    </source>
</evidence>
<feature type="chain" id="PRO_5045301392" evidence="1">
    <location>
        <begin position="25"/>
        <end position="301"/>
    </location>
</feature>
<name>A0ABW6WIM0_9ACTN</name>
<feature type="signal peptide" evidence="1">
    <location>
        <begin position="1"/>
        <end position="24"/>
    </location>
</feature>
<reference evidence="3 4" key="1">
    <citation type="submission" date="2024-10" db="EMBL/GenBank/DDBJ databases">
        <title>The Natural Products Discovery Center: Release of the First 8490 Sequenced Strains for Exploring Actinobacteria Biosynthetic Diversity.</title>
        <authorList>
            <person name="Kalkreuter E."/>
            <person name="Kautsar S.A."/>
            <person name="Yang D."/>
            <person name="Bader C.D."/>
            <person name="Teijaro C.N."/>
            <person name="Fluegel L."/>
            <person name="Davis C.M."/>
            <person name="Simpson J.R."/>
            <person name="Lauterbach L."/>
            <person name="Steele A.D."/>
            <person name="Gui C."/>
            <person name="Meng S."/>
            <person name="Li G."/>
            <person name="Viehrig K."/>
            <person name="Ye F."/>
            <person name="Su P."/>
            <person name="Kiefer A.F."/>
            <person name="Nichols A."/>
            <person name="Cepeda A.J."/>
            <person name="Yan W."/>
            <person name="Fan B."/>
            <person name="Jiang Y."/>
            <person name="Adhikari A."/>
            <person name="Zheng C.-J."/>
            <person name="Schuster L."/>
            <person name="Cowan T.M."/>
            <person name="Smanski M.J."/>
            <person name="Chevrette M.G."/>
            <person name="De Carvalho L.P.S."/>
            <person name="Shen B."/>
        </authorList>
    </citation>
    <scope>NUCLEOTIDE SEQUENCE [LARGE SCALE GENOMIC DNA]</scope>
    <source>
        <strain evidence="3 4">NPDC000087</strain>
    </source>
</reference>
<dbReference type="Gene3D" id="3.40.50.1820">
    <property type="entry name" value="alpha/beta hydrolase"/>
    <property type="match status" value="1"/>
</dbReference>
<keyword evidence="4" id="KW-1185">Reference proteome</keyword>
<sequence length="301" mass="31577">MRILPSFLSLALLLPIPVTPVVVAAAPAETHLPAFTEAYRETAVRMLATGCPYATWAAEGRHFLFFDPAGDGRTAEVFGDLNQASRIVVLVPGVASTLVDFDRGLGGVARRAPGVQGRTLYQQLSKRDTDVAVISWLGYDPPDGLGLAAATEGRARSGAAKLVAFVRDVLHQRPEASVTLVGHSYGSLVVGLAAPELPEVHDVIALGSPGMGVAHAADLGGAHVWSALAPHDWIRRLPQLRVLGLGLGRRPSSPGFGATALPTGGVDGHDYYLVEGSATLRAVTDIVLSGGPRHEVPTRVY</sequence>
<proteinExistence type="predicted"/>